<gene>
    <name evidence="1" type="ORF">S01H4_07695</name>
</gene>
<sequence>MIGVAMYITIKSLWERHRNKSMIARLTGHDWKTVAKKIKEIDRFYT</sequence>
<protein>
    <submittedName>
        <fullName evidence="1">Uncharacterized protein</fullName>
    </submittedName>
</protein>
<comment type="caution">
    <text evidence="1">The sequence shown here is derived from an EMBL/GenBank/DDBJ whole genome shotgun (WGS) entry which is preliminary data.</text>
</comment>
<accession>X1AVD7</accession>
<dbReference type="AlphaFoldDB" id="X1AVD7"/>
<reference evidence="1" key="1">
    <citation type="journal article" date="2014" name="Front. Microbiol.">
        <title>High frequency of phylogenetically diverse reductive dehalogenase-homologous genes in deep subseafloor sedimentary metagenomes.</title>
        <authorList>
            <person name="Kawai M."/>
            <person name="Futagami T."/>
            <person name="Toyoda A."/>
            <person name="Takaki Y."/>
            <person name="Nishi S."/>
            <person name="Hori S."/>
            <person name="Arai W."/>
            <person name="Tsubouchi T."/>
            <person name="Morono Y."/>
            <person name="Uchiyama I."/>
            <person name="Ito T."/>
            <person name="Fujiyama A."/>
            <person name="Inagaki F."/>
            <person name="Takami H."/>
        </authorList>
    </citation>
    <scope>NUCLEOTIDE SEQUENCE</scope>
    <source>
        <strain evidence="1">Expedition CK06-06</strain>
    </source>
</reference>
<evidence type="ECO:0000313" key="1">
    <source>
        <dbReference type="EMBL" id="GAG63791.1"/>
    </source>
</evidence>
<dbReference type="EMBL" id="BART01002548">
    <property type="protein sequence ID" value="GAG63791.1"/>
    <property type="molecule type" value="Genomic_DNA"/>
</dbReference>
<proteinExistence type="predicted"/>
<organism evidence="1">
    <name type="scientific">marine sediment metagenome</name>
    <dbReference type="NCBI Taxonomy" id="412755"/>
    <lineage>
        <taxon>unclassified sequences</taxon>
        <taxon>metagenomes</taxon>
        <taxon>ecological metagenomes</taxon>
    </lineage>
</organism>
<name>X1AVD7_9ZZZZ</name>